<protein>
    <submittedName>
        <fullName evidence="1">Uncharacterized protein</fullName>
    </submittedName>
</protein>
<proteinExistence type="predicted"/>
<name>A0ACC1JKF9_9FUNG</name>
<organism evidence="1 2">
    <name type="scientific">Coemansia nantahalensis</name>
    <dbReference type="NCBI Taxonomy" id="2789366"/>
    <lineage>
        <taxon>Eukaryota</taxon>
        <taxon>Fungi</taxon>
        <taxon>Fungi incertae sedis</taxon>
        <taxon>Zoopagomycota</taxon>
        <taxon>Kickxellomycotina</taxon>
        <taxon>Kickxellomycetes</taxon>
        <taxon>Kickxellales</taxon>
        <taxon>Kickxellaceae</taxon>
        <taxon>Coemansia</taxon>
    </lineage>
</organism>
<keyword evidence="2" id="KW-1185">Reference proteome</keyword>
<gene>
    <name evidence="1" type="ORF">IWQ57_006325</name>
</gene>
<dbReference type="Proteomes" id="UP001140234">
    <property type="component" value="Unassembled WGS sequence"/>
</dbReference>
<reference evidence="1" key="1">
    <citation type="submission" date="2022-07" db="EMBL/GenBank/DDBJ databases">
        <title>Phylogenomic reconstructions and comparative analyses of Kickxellomycotina fungi.</title>
        <authorList>
            <person name="Reynolds N.K."/>
            <person name="Stajich J.E."/>
            <person name="Barry K."/>
            <person name="Grigoriev I.V."/>
            <person name="Crous P."/>
            <person name="Smith M.E."/>
        </authorList>
    </citation>
    <scope>NUCLEOTIDE SEQUENCE</scope>
    <source>
        <strain evidence="1">CBS 109366</strain>
    </source>
</reference>
<sequence length="143" mass="14793">MAGEKRQSPEGDDDDDDYGEGGLNDAARALAVGHPPKRASVGAQSTGDDTVDYMSSALSVNDESRADSLQDSPTSHVTPRSSDEDRGDNPEREPPAAGTRSKTGSAARPGPGACATPASVALPSSSRPSQPRPQPRPQRSVAR</sequence>
<evidence type="ECO:0000313" key="2">
    <source>
        <dbReference type="Proteomes" id="UP001140234"/>
    </source>
</evidence>
<dbReference type="EMBL" id="JANBUJ010003522">
    <property type="protein sequence ID" value="KAJ2760366.1"/>
    <property type="molecule type" value="Genomic_DNA"/>
</dbReference>
<accession>A0ACC1JKF9</accession>
<comment type="caution">
    <text evidence="1">The sequence shown here is derived from an EMBL/GenBank/DDBJ whole genome shotgun (WGS) entry which is preliminary data.</text>
</comment>
<evidence type="ECO:0000313" key="1">
    <source>
        <dbReference type="EMBL" id="KAJ2760366.1"/>
    </source>
</evidence>